<dbReference type="EMBL" id="JAHUTJ010016962">
    <property type="protein sequence ID" value="MED6270355.1"/>
    <property type="molecule type" value="Genomic_DNA"/>
</dbReference>
<evidence type="ECO:0000313" key="2">
    <source>
        <dbReference type="Proteomes" id="UP001352852"/>
    </source>
</evidence>
<evidence type="ECO:0000313" key="1">
    <source>
        <dbReference type="EMBL" id="MED6270355.1"/>
    </source>
</evidence>
<protein>
    <submittedName>
        <fullName evidence="1">Uncharacterized protein</fullName>
    </submittedName>
</protein>
<proteinExistence type="predicted"/>
<reference evidence="1 2" key="1">
    <citation type="submission" date="2021-06" db="EMBL/GenBank/DDBJ databases">
        <authorList>
            <person name="Palmer J.M."/>
        </authorList>
    </citation>
    <scope>NUCLEOTIDE SEQUENCE [LARGE SCALE GENOMIC DNA]</scope>
    <source>
        <strain evidence="1 2">CL_MEX2019</strain>
        <tissue evidence="1">Muscle</tissue>
    </source>
</reference>
<gene>
    <name evidence="1" type="ORF">CHARACLAT_009356</name>
</gene>
<accession>A0ABU7D8C6</accession>
<organism evidence="1 2">
    <name type="scientific">Characodon lateralis</name>
    <dbReference type="NCBI Taxonomy" id="208331"/>
    <lineage>
        <taxon>Eukaryota</taxon>
        <taxon>Metazoa</taxon>
        <taxon>Chordata</taxon>
        <taxon>Craniata</taxon>
        <taxon>Vertebrata</taxon>
        <taxon>Euteleostomi</taxon>
        <taxon>Actinopterygii</taxon>
        <taxon>Neopterygii</taxon>
        <taxon>Teleostei</taxon>
        <taxon>Neoteleostei</taxon>
        <taxon>Acanthomorphata</taxon>
        <taxon>Ovalentaria</taxon>
        <taxon>Atherinomorphae</taxon>
        <taxon>Cyprinodontiformes</taxon>
        <taxon>Goodeidae</taxon>
        <taxon>Characodon</taxon>
    </lineage>
</organism>
<name>A0ABU7D8C6_9TELE</name>
<dbReference type="Proteomes" id="UP001352852">
    <property type="component" value="Unassembled WGS sequence"/>
</dbReference>
<sequence>MLFGGKRTHQPKRTIHTLNVMMAAPWCGEASLQQEMEAGLVGESLNSTTMCQFSFNPVYLYSANSQHMSSQGSSQSQVHTFQLIVIIEQFSQIQLFIQIG</sequence>
<comment type="caution">
    <text evidence="1">The sequence shown here is derived from an EMBL/GenBank/DDBJ whole genome shotgun (WGS) entry which is preliminary data.</text>
</comment>
<keyword evidence="2" id="KW-1185">Reference proteome</keyword>